<dbReference type="InterPro" id="IPR017972">
    <property type="entry name" value="Cyt_P450_CS"/>
</dbReference>
<dbReference type="PANTHER" id="PTHR24291">
    <property type="entry name" value="CYTOCHROME P450 FAMILY 4"/>
    <property type="match status" value="1"/>
</dbReference>
<accession>A0A9E7YJC2</accession>
<comment type="cofactor">
    <cofactor evidence="1 14">
        <name>heme</name>
        <dbReference type="ChEBI" id="CHEBI:30413"/>
    </cofactor>
</comment>
<evidence type="ECO:0000256" key="10">
    <source>
        <dbReference type="ARBA" id="ARBA00023002"/>
    </source>
</evidence>
<proteinExistence type="evidence at transcript level"/>
<dbReference type="GO" id="GO:0016705">
    <property type="term" value="F:oxidoreductase activity, acting on paired donors, with incorporation or reduction of molecular oxygen"/>
    <property type="evidence" value="ECO:0007669"/>
    <property type="project" value="InterPro"/>
</dbReference>
<keyword evidence="11 14" id="KW-0408">Iron</keyword>
<dbReference type="GO" id="GO:0020037">
    <property type="term" value="F:heme binding"/>
    <property type="evidence" value="ECO:0007669"/>
    <property type="project" value="InterPro"/>
</dbReference>
<dbReference type="GO" id="GO:0004497">
    <property type="term" value="F:monooxygenase activity"/>
    <property type="evidence" value="ECO:0007669"/>
    <property type="project" value="UniProtKB-KW"/>
</dbReference>
<evidence type="ECO:0000256" key="3">
    <source>
        <dbReference type="ARBA" id="ARBA00004174"/>
    </source>
</evidence>
<dbReference type="InterPro" id="IPR002401">
    <property type="entry name" value="Cyt_P450_E_grp-I"/>
</dbReference>
<evidence type="ECO:0000256" key="1">
    <source>
        <dbReference type="ARBA" id="ARBA00001971"/>
    </source>
</evidence>
<evidence type="ECO:0000256" key="8">
    <source>
        <dbReference type="ARBA" id="ARBA00022824"/>
    </source>
</evidence>
<feature type="binding site" description="axial binding residue" evidence="14">
    <location>
        <position position="436"/>
    </location>
    <ligand>
        <name>heme</name>
        <dbReference type="ChEBI" id="CHEBI:30413"/>
    </ligand>
    <ligandPart>
        <name>Fe</name>
        <dbReference type="ChEBI" id="CHEBI:18248"/>
    </ligandPart>
</feature>
<reference evidence="16" key="2">
    <citation type="submission" date="2022-05" db="EMBL/GenBank/DDBJ databases">
        <authorList>
            <person name="Pathak J."/>
            <person name="Thiruvengadam V."/>
            <person name="Gracy G.R."/>
        </authorList>
    </citation>
    <scope>NUCLEOTIDE SEQUENCE</scope>
</reference>
<dbReference type="SUPFAM" id="SSF48264">
    <property type="entry name" value="Cytochrome P450"/>
    <property type="match status" value="1"/>
</dbReference>
<evidence type="ECO:0000256" key="4">
    <source>
        <dbReference type="ARBA" id="ARBA00004406"/>
    </source>
</evidence>
<dbReference type="Pfam" id="PF00067">
    <property type="entry name" value="p450"/>
    <property type="match status" value="1"/>
</dbReference>
<evidence type="ECO:0000256" key="2">
    <source>
        <dbReference type="ARBA" id="ARBA00003690"/>
    </source>
</evidence>
<evidence type="ECO:0000256" key="7">
    <source>
        <dbReference type="ARBA" id="ARBA00022723"/>
    </source>
</evidence>
<evidence type="ECO:0000256" key="5">
    <source>
        <dbReference type="ARBA" id="ARBA00010617"/>
    </source>
</evidence>
<dbReference type="PROSITE" id="PS00086">
    <property type="entry name" value="CYTOCHROME_P450"/>
    <property type="match status" value="1"/>
</dbReference>
<dbReference type="InterPro" id="IPR036396">
    <property type="entry name" value="Cyt_P450_sf"/>
</dbReference>
<dbReference type="PRINTS" id="PR00385">
    <property type="entry name" value="P450"/>
</dbReference>
<evidence type="ECO:0000256" key="11">
    <source>
        <dbReference type="ARBA" id="ARBA00023004"/>
    </source>
</evidence>
<evidence type="ECO:0000313" key="16">
    <source>
        <dbReference type="EMBL" id="UZE89843.1"/>
    </source>
</evidence>
<comment type="function">
    <text evidence="2">May be involved in the metabolism of insect hormones and in the breakdown of synthetic insecticides.</text>
</comment>
<dbReference type="CDD" id="cd20628">
    <property type="entry name" value="CYP4"/>
    <property type="match status" value="1"/>
</dbReference>
<dbReference type="PANTHER" id="PTHR24291:SF189">
    <property type="entry name" value="CYTOCHROME P450 4C3-RELATED"/>
    <property type="match status" value="1"/>
</dbReference>
<keyword evidence="13" id="KW-0472">Membrane</keyword>
<evidence type="ECO:0000256" key="13">
    <source>
        <dbReference type="ARBA" id="ARBA00023136"/>
    </source>
</evidence>
<name>A0A9E7YJC2_9NEOP</name>
<keyword evidence="7 14" id="KW-0479">Metal-binding</keyword>
<sequence length="493" mass="57134">MSPVLVFCIVLLVLYILIKYNWDRRDLYKLSWKLEGPFALPIIGNAFFFLFNSIEDTIPIAFDLLKKYNGILRGWMGPQLWIFTANPNDIQHILSSQKITHKGAAYRFFNPIFGQGLINNNGQLWRMHRKIIVKSFSQDFLSEYMHIFHEQSKVMVANMQKEVGKPAFDVMKYVQLCAMDIVGEAVMDVKLNVQSEHNMEVVSSLDNIYMLIHDRILKYWLHPDFIFENTAKGKLQHKVVNYLRNFIQKNVLRKQEEVSNNNSIKCKSTLETILHTLNDNPEAMSKQGIIDEMITLFAAGEDSISLQFSWTLLLLALHPEIQDKVYNEIQSVLGDNENFGRDDLKKLYYTTMVIKEVSRLFPVAPFIVREVTEDFPIDKVVLPRGTSVFIGVMYVHRDPSHWEYPNKFYPEHFLPEAVAKRHPFAFMPFSAGARGCIGKEFAMLCMKSMLVTILRNFQLQADGTINDIKLKVDIIARSMNGYNLRLVQRINTL</sequence>
<dbReference type="AlphaFoldDB" id="A0A9E7YJC2"/>
<comment type="similarity">
    <text evidence="5 15">Belongs to the cytochrome P450 family.</text>
</comment>
<dbReference type="InterPro" id="IPR001128">
    <property type="entry name" value="Cyt_P450"/>
</dbReference>
<evidence type="ECO:0000256" key="6">
    <source>
        <dbReference type="ARBA" id="ARBA00022617"/>
    </source>
</evidence>
<evidence type="ECO:0000256" key="9">
    <source>
        <dbReference type="ARBA" id="ARBA00022848"/>
    </source>
</evidence>
<keyword evidence="9" id="KW-0492">Microsome</keyword>
<protein>
    <submittedName>
        <fullName evidence="16">Cytochrome P450 CYP4419A1</fullName>
    </submittedName>
</protein>
<keyword evidence="10 15" id="KW-0560">Oxidoreductase</keyword>
<dbReference type="PRINTS" id="PR00463">
    <property type="entry name" value="EP450I"/>
</dbReference>
<keyword evidence="12 15" id="KW-0503">Monooxygenase</keyword>
<reference evidence="16" key="1">
    <citation type="journal article" date="2022" name="Insects">
        <title>Comparative Transcriptome Analysis to Reveal Differentially Expressed cytochrome P450 in Response to Imidacloprid in the Aphid Lion, Chrysoperla zastrowi sillemi (Esben-Petersen).</title>
        <authorList>
            <person name="Pathak J."/>
            <person name="Ramasamy G.G."/>
            <person name="Agrawal A."/>
            <person name="Srivastava S."/>
            <person name="Basavaarya B.R."/>
            <person name="Muthugounder M."/>
            <person name="Muniyappa V.K."/>
            <person name="Maria P."/>
            <person name="Rai A."/>
            <person name="Venkatesan T."/>
        </authorList>
    </citation>
    <scope>NUCLEOTIDE SEQUENCE</scope>
</reference>
<dbReference type="EMBL" id="ON646327">
    <property type="protein sequence ID" value="UZE89843.1"/>
    <property type="molecule type" value="mRNA"/>
</dbReference>
<keyword evidence="8" id="KW-0256">Endoplasmic reticulum</keyword>
<evidence type="ECO:0000256" key="12">
    <source>
        <dbReference type="ARBA" id="ARBA00023033"/>
    </source>
</evidence>
<evidence type="ECO:0000256" key="15">
    <source>
        <dbReference type="RuleBase" id="RU000461"/>
    </source>
</evidence>
<evidence type="ECO:0000256" key="14">
    <source>
        <dbReference type="PIRSR" id="PIRSR602401-1"/>
    </source>
</evidence>
<dbReference type="GO" id="GO:0005789">
    <property type="term" value="C:endoplasmic reticulum membrane"/>
    <property type="evidence" value="ECO:0007669"/>
    <property type="project" value="UniProtKB-SubCell"/>
</dbReference>
<comment type="subcellular location">
    <subcellularLocation>
        <location evidence="4">Endoplasmic reticulum membrane</location>
        <topology evidence="4">Peripheral membrane protein</topology>
    </subcellularLocation>
    <subcellularLocation>
        <location evidence="3">Microsome membrane</location>
        <topology evidence="3">Peripheral membrane protein</topology>
    </subcellularLocation>
</comment>
<dbReference type="GO" id="GO:0005506">
    <property type="term" value="F:iron ion binding"/>
    <property type="evidence" value="ECO:0007669"/>
    <property type="project" value="InterPro"/>
</dbReference>
<keyword evidence="6 14" id="KW-0349">Heme</keyword>
<dbReference type="InterPro" id="IPR050196">
    <property type="entry name" value="Cytochrome_P450_Monoox"/>
</dbReference>
<organism evidence="16">
    <name type="scientific">Chrysoperla zastrowi sillemi</name>
    <dbReference type="NCBI Taxonomy" id="482137"/>
    <lineage>
        <taxon>Eukaryota</taxon>
        <taxon>Metazoa</taxon>
        <taxon>Ecdysozoa</taxon>
        <taxon>Arthropoda</taxon>
        <taxon>Hexapoda</taxon>
        <taxon>Insecta</taxon>
        <taxon>Pterygota</taxon>
        <taxon>Neoptera</taxon>
        <taxon>Endopterygota</taxon>
        <taxon>Neuroptera</taxon>
        <taxon>Hemerobiiformia</taxon>
        <taxon>Chrysopidae</taxon>
        <taxon>Chrysopinae</taxon>
        <taxon>Chrysoperla</taxon>
    </lineage>
</organism>
<dbReference type="Gene3D" id="1.10.630.10">
    <property type="entry name" value="Cytochrome P450"/>
    <property type="match status" value="1"/>
</dbReference>